<dbReference type="InterPro" id="IPR029044">
    <property type="entry name" value="Nucleotide-diphossugar_trans"/>
</dbReference>
<dbReference type="GeneID" id="36836490"/>
<evidence type="ECO:0000313" key="3">
    <source>
        <dbReference type="Proteomes" id="UP000248410"/>
    </source>
</evidence>
<dbReference type="Gene3D" id="3.90.550.10">
    <property type="entry name" value="Spore Coat Polysaccharide Biosynthesis Protein SpsA, Chain A"/>
    <property type="match status" value="1"/>
</dbReference>
<keyword evidence="2" id="KW-0808">Transferase</keyword>
<dbReference type="SUPFAM" id="SSF53448">
    <property type="entry name" value="Nucleotide-diphospho-sugar transferases"/>
    <property type="match status" value="1"/>
</dbReference>
<evidence type="ECO:0000313" key="2">
    <source>
        <dbReference type="EMBL" id="AWR96247.1"/>
    </source>
</evidence>
<dbReference type="RefSeq" id="WP_110379137.1">
    <property type="nucleotide sequence ID" value="NZ_CP029288.2"/>
</dbReference>
<dbReference type="Proteomes" id="UP000248410">
    <property type="component" value="Chromosome"/>
</dbReference>
<gene>
    <name evidence="2" type="ORF">DFR86_00935</name>
</gene>
<name>A0A2U9IJN0_9CREN</name>
<sequence length="335" mass="39302">MKKDLTYTVIITAHDRDKYLLDAIKSVLFQKIKYNEKTEIIVVKNFKNEAIDSYLSKNNINNIITDSISLAEKQALGIQNSKGDYILFLEDDDMFRIDKISEISNLLENSNDRIDFIYNDASTITPKTHVEDPEFYMISDKDSHLEVFNVSYINFKIFKKIIKKYHPYMYNSRIAVSRALAFKCLDGLKNVDIATETFWFLCAVEKGYNIAFINKKLTLYRIHSSSYSQLDSPLFKRSGELLIQRYLKSFEWLATYFKNKMILDFISEQKLYREAQLNLLYGTSKIDKIKVILQLLQNSIKPNTFQRYYSASIMVLLLISLVTNKSRNLYYKIMS</sequence>
<feature type="domain" description="Glycosyltransferase 2-like" evidence="1">
    <location>
        <begin position="8"/>
        <end position="130"/>
    </location>
</feature>
<keyword evidence="3" id="KW-1185">Reference proteome</keyword>
<dbReference type="KEGG" id="asul:DFR86_00935"/>
<dbReference type="OrthoDB" id="42128at2157"/>
<dbReference type="GO" id="GO:0016740">
    <property type="term" value="F:transferase activity"/>
    <property type="evidence" value="ECO:0007669"/>
    <property type="project" value="UniProtKB-KW"/>
</dbReference>
<protein>
    <submittedName>
        <fullName evidence="2">Glycosyltransferase family 2 protein</fullName>
    </submittedName>
</protein>
<organism evidence="2 3">
    <name type="scientific">Acidianus sulfidivorans JP7</name>
    <dbReference type="NCBI Taxonomy" id="619593"/>
    <lineage>
        <taxon>Archaea</taxon>
        <taxon>Thermoproteota</taxon>
        <taxon>Thermoprotei</taxon>
        <taxon>Sulfolobales</taxon>
        <taxon>Sulfolobaceae</taxon>
        <taxon>Acidianus</taxon>
    </lineage>
</organism>
<evidence type="ECO:0000259" key="1">
    <source>
        <dbReference type="Pfam" id="PF00535"/>
    </source>
</evidence>
<dbReference type="InterPro" id="IPR001173">
    <property type="entry name" value="Glyco_trans_2-like"/>
</dbReference>
<dbReference type="CDD" id="cd00761">
    <property type="entry name" value="Glyco_tranf_GTA_type"/>
    <property type="match status" value="1"/>
</dbReference>
<dbReference type="AlphaFoldDB" id="A0A2U9IJN0"/>
<accession>A0A2U9IJN0</accession>
<dbReference type="EMBL" id="CP029288">
    <property type="protein sequence ID" value="AWR96247.1"/>
    <property type="molecule type" value="Genomic_DNA"/>
</dbReference>
<proteinExistence type="predicted"/>
<reference evidence="2 3" key="1">
    <citation type="submission" date="2018-05" db="EMBL/GenBank/DDBJ databases">
        <title>Complete Genome Sequences of Extremely Thermoacidophilic, Metal-Mobilizing Type-Strain Members of the Archaeal Family Sulfolobaceae: Acidianus brierleyi DSM-1651T, Acidianus sulfidivorans DSM-18786T, Metallosphaera hakonensis DSM-7519T, and Metallosphaera prunae DSM-10039T.</title>
        <authorList>
            <person name="Counts J.A."/>
            <person name="Kelly R.M."/>
        </authorList>
    </citation>
    <scope>NUCLEOTIDE SEQUENCE [LARGE SCALE GENOMIC DNA]</scope>
    <source>
        <strain evidence="2 3">JP7</strain>
    </source>
</reference>
<dbReference type="Pfam" id="PF00535">
    <property type="entry name" value="Glycos_transf_2"/>
    <property type="match status" value="1"/>
</dbReference>